<dbReference type="EMBL" id="JAGDYL010000002">
    <property type="protein sequence ID" value="MBO1804124.1"/>
    <property type="molecule type" value="Genomic_DNA"/>
</dbReference>
<feature type="transmembrane region" description="Helical" evidence="5">
    <location>
        <begin position="12"/>
        <end position="34"/>
    </location>
</feature>
<name>A0A939LSW7_9MICO</name>
<organism evidence="6 7">
    <name type="scientific">Leucobacter ruminantium</name>
    <dbReference type="NCBI Taxonomy" id="1289170"/>
    <lineage>
        <taxon>Bacteria</taxon>
        <taxon>Bacillati</taxon>
        <taxon>Actinomycetota</taxon>
        <taxon>Actinomycetes</taxon>
        <taxon>Micrococcales</taxon>
        <taxon>Microbacteriaceae</taxon>
        <taxon>Leucobacter</taxon>
    </lineage>
</organism>
<keyword evidence="4 5" id="KW-1133">Transmembrane helix</keyword>
<feature type="transmembrane region" description="Helical" evidence="5">
    <location>
        <begin position="40"/>
        <end position="58"/>
    </location>
</feature>
<dbReference type="GO" id="GO:0016758">
    <property type="term" value="F:hexosyltransferase activity"/>
    <property type="evidence" value="ECO:0007669"/>
    <property type="project" value="TreeGrafter"/>
</dbReference>
<feature type="transmembrane region" description="Helical" evidence="5">
    <location>
        <begin position="70"/>
        <end position="91"/>
    </location>
</feature>
<evidence type="ECO:0008006" key="8">
    <source>
        <dbReference type="Google" id="ProtNLM"/>
    </source>
</evidence>
<evidence type="ECO:0000313" key="6">
    <source>
        <dbReference type="EMBL" id="MBO1804124.1"/>
    </source>
</evidence>
<evidence type="ECO:0000256" key="5">
    <source>
        <dbReference type="SAM" id="Phobius"/>
    </source>
</evidence>
<keyword evidence="2" id="KW-0328">Glycosyltransferase</keyword>
<accession>A0A939LSW7</accession>
<evidence type="ECO:0000256" key="3">
    <source>
        <dbReference type="ARBA" id="ARBA00022679"/>
    </source>
</evidence>
<evidence type="ECO:0000256" key="4">
    <source>
        <dbReference type="ARBA" id="ARBA00022989"/>
    </source>
</evidence>
<feature type="transmembrane region" description="Helical" evidence="5">
    <location>
        <begin position="142"/>
        <end position="163"/>
    </location>
</feature>
<keyword evidence="5" id="KW-0812">Transmembrane</keyword>
<dbReference type="PANTHER" id="PTHR43867">
    <property type="entry name" value="CELLULOSE SYNTHASE CATALYTIC SUBUNIT A [UDP-FORMING]"/>
    <property type="match status" value="1"/>
</dbReference>
<dbReference type="Proteomes" id="UP000664398">
    <property type="component" value="Unassembled WGS sequence"/>
</dbReference>
<feature type="transmembrane region" description="Helical" evidence="5">
    <location>
        <begin position="111"/>
        <end position="130"/>
    </location>
</feature>
<dbReference type="PANTHER" id="PTHR43867:SF2">
    <property type="entry name" value="CELLULOSE SYNTHASE CATALYTIC SUBUNIT A [UDP-FORMING]"/>
    <property type="match status" value="1"/>
</dbReference>
<reference evidence="6" key="1">
    <citation type="submission" date="2021-03" db="EMBL/GenBank/DDBJ databases">
        <title>Leucobacter chromiisoli sp. nov., isolated from chromium-containing soil of chemical plant.</title>
        <authorList>
            <person name="Xu Z."/>
        </authorList>
    </citation>
    <scope>NUCLEOTIDE SEQUENCE</scope>
    <source>
        <strain evidence="6">A2</strain>
    </source>
</reference>
<dbReference type="AlphaFoldDB" id="A0A939LSW7"/>
<evidence type="ECO:0000256" key="2">
    <source>
        <dbReference type="ARBA" id="ARBA00022676"/>
    </source>
</evidence>
<gene>
    <name evidence="6" type="ORF">J4H91_02170</name>
</gene>
<dbReference type="GO" id="GO:0005886">
    <property type="term" value="C:plasma membrane"/>
    <property type="evidence" value="ECO:0007669"/>
    <property type="project" value="TreeGrafter"/>
</dbReference>
<sequence length="182" mass="19955">MHQTHLSGFAAVVYLTAPVCYLVFGVMPVSAWSVDFFARFIPYFVVNQILFVVVARGMRTWRGQQYSLALFPVWIRACWTAVANVAFGRPLNFAVTRKDGRDPRGVPWREIWPQLAAIAILVVALLIGIARLAVGTADGTGTLVNTAWVVYDLVVLSVIVQAIRYRGPATHPVTPTANEGAA</sequence>
<dbReference type="InterPro" id="IPR050321">
    <property type="entry name" value="Glycosyltr_2/OpgH_subfam"/>
</dbReference>
<dbReference type="RefSeq" id="WP_208044620.1">
    <property type="nucleotide sequence ID" value="NZ_JAGDYL010000002.1"/>
</dbReference>
<evidence type="ECO:0000256" key="1">
    <source>
        <dbReference type="ARBA" id="ARBA00004141"/>
    </source>
</evidence>
<keyword evidence="3" id="KW-0808">Transferase</keyword>
<keyword evidence="7" id="KW-1185">Reference proteome</keyword>
<proteinExistence type="predicted"/>
<comment type="caution">
    <text evidence="6">The sequence shown here is derived from an EMBL/GenBank/DDBJ whole genome shotgun (WGS) entry which is preliminary data.</text>
</comment>
<evidence type="ECO:0000313" key="7">
    <source>
        <dbReference type="Proteomes" id="UP000664398"/>
    </source>
</evidence>
<keyword evidence="5" id="KW-0472">Membrane</keyword>
<protein>
    <recommendedName>
        <fullName evidence="8">Cellulose synthase</fullName>
    </recommendedName>
</protein>
<comment type="subcellular location">
    <subcellularLocation>
        <location evidence="1">Membrane</location>
        <topology evidence="1">Multi-pass membrane protein</topology>
    </subcellularLocation>
</comment>